<comment type="cofactor">
    <cofactor evidence="3">
        <name>Co(2+)</name>
        <dbReference type="ChEBI" id="CHEBI:48828"/>
    </cofactor>
</comment>
<dbReference type="SUPFAM" id="SSF109604">
    <property type="entry name" value="HD-domain/PDEase-like"/>
    <property type="match status" value="1"/>
</dbReference>
<evidence type="ECO:0000256" key="6">
    <source>
        <dbReference type="ARBA" id="ARBA00022723"/>
    </source>
</evidence>
<evidence type="ECO:0000256" key="4">
    <source>
        <dbReference type="ARBA" id="ARBA00011738"/>
    </source>
</evidence>
<proteinExistence type="predicted"/>
<dbReference type="InterPro" id="IPR035994">
    <property type="entry name" value="Nucleoside_phosphorylase_sf"/>
</dbReference>
<dbReference type="Gene3D" id="3.40.50.1580">
    <property type="entry name" value="Nucleoside phosphorylase domain"/>
    <property type="match status" value="1"/>
</dbReference>
<dbReference type="GO" id="GO:0009116">
    <property type="term" value="P:nucleoside metabolic process"/>
    <property type="evidence" value="ECO:0007669"/>
    <property type="project" value="InterPro"/>
</dbReference>
<evidence type="ECO:0000256" key="5">
    <source>
        <dbReference type="ARBA" id="ARBA00012964"/>
    </source>
</evidence>
<dbReference type="Proteomes" id="UP000319949">
    <property type="component" value="Unassembled WGS sequence"/>
</dbReference>
<evidence type="ECO:0000256" key="3">
    <source>
        <dbReference type="ARBA" id="ARBA00001941"/>
    </source>
</evidence>
<dbReference type="PANTHER" id="PTHR11845">
    <property type="entry name" value="5'-DEOXYNUCLEOTIDASE HDDC2"/>
    <property type="match status" value="1"/>
</dbReference>
<organism evidence="9 10">
    <name type="scientific">Bradyrhizobium stylosanthis</name>
    <dbReference type="NCBI Taxonomy" id="1803665"/>
    <lineage>
        <taxon>Bacteria</taxon>
        <taxon>Pseudomonadati</taxon>
        <taxon>Pseudomonadota</taxon>
        <taxon>Alphaproteobacteria</taxon>
        <taxon>Hyphomicrobiales</taxon>
        <taxon>Nitrobacteraceae</taxon>
        <taxon>Bradyrhizobium</taxon>
    </lineage>
</organism>
<reference evidence="9 10" key="1">
    <citation type="submission" date="2019-06" db="EMBL/GenBank/DDBJ databases">
        <title>Genomic Encyclopedia of Type Strains, Phase IV (KMG-V): Genome sequencing to study the core and pangenomes of soil and plant-associated prokaryotes.</title>
        <authorList>
            <person name="Whitman W."/>
        </authorList>
    </citation>
    <scope>NUCLEOTIDE SEQUENCE [LARGE SCALE GENOMIC DNA]</scope>
    <source>
        <strain evidence="9 10">BR 510</strain>
    </source>
</reference>
<dbReference type="InterPro" id="IPR039356">
    <property type="entry name" value="YfbR/HDDC2"/>
</dbReference>
<dbReference type="EMBL" id="VITK01000002">
    <property type="protein sequence ID" value="TWB03868.1"/>
    <property type="molecule type" value="Genomic_DNA"/>
</dbReference>
<dbReference type="GO" id="GO:0005737">
    <property type="term" value="C:cytoplasm"/>
    <property type="evidence" value="ECO:0007669"/>
    <property type="project" value="TreeGrafter"/>
</dbReference>
<dbReference type="InterPro" id="IPR000845">
    <property type="entry name" value="Nucleoside_phosphorylase_d"/>
</dbReference>
<evidence type="ECO:0000259" key="8">
    <source>
        <dbReference type="SMART" id="SM00471"/>
    </source>
</evidence>
<dbReference type="InterPro" id="IPR006674">
    <property type="entry name" value="HD_domain"/>
</dbReference>
<sequence length="1170" mass="130327">MSKRSKRRNRHQSLNRGLRVTKFAERAVSPRNAMAVDASKQEIDVAIFVALKDEFDTFQSRPPFSESKFLSSVTGFFAVYSFEFIDKLRKKRTGIFLLMEDMGDRAKDAFYYVRDRYNPQYIISSGISGAVQSDLFAGDVVLSSSVSTPFSKGKAIPGQVEAGDIDLLLAGDVAPTAEAEARRIRSIWNGNSKTLSSRESLARSLADLRKAWEMLPEKARGLAAEFIEPILDRGQIAVVVGPTVAIPTVLASSALRHKILLRDRKIAAVDMESGYIADSVAISGIVADFLSVRAISDFGDENKSRLEDATKNILRGWAVSNLAEVLTFALQDVLDFSRAAQASDTSAQQIQGEPSVDAKLPTGHARRRQYPSGYIETRSFDIEIWDRRYASLAHARTTERYRKSPLSEILRLCRGAAEKQPQFVQLRGGQGSGKSTFLDALYFAAQRHEQEFKVAHIDLQSYRTKAEEFPDRDVKGIVEMEINNTLRSLGPAARILILVDNALDDAATHSAIGHFGKSSSARFGSVVVVAAPEQQDGRGHADSIVGNWTAVIDLGAIPVAGESAEKLVSTFSEAVRGKLITETALGNVLKRLAIAEFKEIDPQIVSVALRYEAADRKIGEMRNPVEFALGWRDQFLRENIQVDRIADARESANLYAFMHYLDELDEYKAEFPFAAVYSRLCSSHSIVRSALIADFICSSLRWFQQASKVVSEPTALERCRLRALGMVFEKTVTVALKSRILLETQNTLVSQISSIIESRQLRLLPLCVYLLGRLTEKSAQRYAKESLKRLERESEGGFASWHQEDEDDRLVDFCRRAVFISLAYLDDIDAATKYAAEIFSNPAAASLNRGFHREYHQDSVVDSKRGLDGYLLEDDPEGSWSNTRAVLAESLSKVSRGRLSSRNIVELATYCSFLASRLELGKVPLEERSQHIDFLADFQRQDNPLREHAELLVAALKQRTQRVGFGFVLRGLARLKHEPRAGWGRMKVGSALGHPVETVGSHVFGMALLAELLLPAVAPDDFPYDKAKVIRLVLAHDLGESIIGDRTPDQVERGPLDEKRAIGRISAAELFTNLSGLSDLRNLYEDFGSKDSPEAKIAHDFDCLDPLLQMFIYRRSSDNILEVERFIDGYSDRVTTPIGRQLLVRLKEEVQDWISQPDTVGTVPPRSLET</sequence>
<comment type="caution">
    <text evidence="9">The sequence shown here is derived from an EMBL/GenBank/DDBJ whole genome shotgun (WGS) entry which is preliminary data.</text>
</comment>
<keyword evidence="7 9" id="KW-0378">Hydrolase</keyword>
<dbReference type="SMART" id="SM00471">
    <property type="entry name" value="HDc"/>
    <property type="match status" value="1"/>
</dbReference>
<dbReference type="PANTHER" id="PTHR11845:SF13">
    <property type="entry name" value="5'-DEOXYNUCLEOTIDASE HDDC2"/>
    <property type="match status" value="1"/>
</dbReference>
<comment type="subunit">
    <text evidence="4">Homodimer.</text>
</comment>
<accession>A0A560E3A3</accession>
<dbReference type="Gene3D" id="1.10.3210.10">
    <property type="entry name" value="Hypothetical protein af1432"/>
    <property type="match status" value="1"/>
</dbReference>
<evidence type="ECO:0000313" key="9">
    <source>
        <dbReference type="EMBL" id="TWB03868.1"/>
    </source>
</evidence>
<keyword evidence="10" id="KW-1185">Reference proteome</keyword>
<name>A0A560E3A3_9BRAD</name>
<comment type="cofactor">
    <cofactor evidence="2">
        <name>Mn(2+)</name>
        <dbReference type="ChEBI" id="CHEBI:29035"/>
    </cofactor>
</comment>
<dbReference type="AlphaFoldDB" id="A0A560E3A3"/>
<dbReference type="Pfam" id="PF13023">
    <property type="entry name" value="HD_3"/>
    <property type="match status" value="1"/>
</dbReference>
<evidence type="ECO:0000256" key="2">
    <source>
        <dbReference type="ARBA" id="ARBA00001936"/>
    </source>
</evidence>
<dbReference type="EC" id="3.1.3.89" evidence="5"/>
<evidence type="ECO:0000313" key="10">
    <source>
        <dbReference type="Proteomes" id="UP000319949"/>
    </source>
</evidence>
<dbReference type="SUPFAM" id="SSF53167">
    <property type="entry name" value="Purine and uridine phosphorylases"/>
    <property type="match status" value="1"/>
</dbReference>
<dbReference type="OrthoDB" id="9796032at2"/>
<dbReference type="InterPro" id="IPR003607">
    <property type="entry name" value="HD/PDEase_dom"/>
</dbReference>
<evidence type="ECO:0000256" key="1">
    <source>
        <dbReference type="ARBA" id="ARBA00001638"/>
    </source>
</evidence>
<protein>
    <recommendedName>
        <fullName evidence="5">5'-deoxynucleotidase</fullName>
        <ecNumber evidence="5">3.1.3.89</ecNumber>
    </recommendedName>
</protein>
<dbReference type="GO" id="GO:0002953">
    <property type="term" value="F:5'-deoxynucleotidase activity"/>
    <property type="evidence" value="ECO:0007669"/>
    <property type="project" value="UniProtKB-EC"/>
</dbReference>
<dbReference type="InterPro" id="IPR027417">
    <property type="entry name" value="P-loop_NTPase"/>
</dbReference>
<keyword evidence="6" id="KW-0479">Metal-binding</keyword>
<dbReference type="SUPFAM" id="SSF52540">
    <property type="entry name" value="P-loop containing nucleoside triphosphate hydrolases"/>
    <property type="match status" value="1"/>
</dbReference>
<gene>
    <name evidence="9" type="ORF">FBZ96_102341</name>
</gene>
<feature type="domain" description="HD/PDEase" evidence="8">
    <location>
        <begin position="995"/>
        <end position="1116"/>
    </location>
</feature>
<dbReference type="GO" id="GO:0046872">
    <property type="term" value="F:metal ion binding"/>
    <property type="evidence" value="ECO:0007669"/>
    <property type="project" value="UniProtKB-KW"/>
</dbReference>
<comment type="catalytic activity">
    <reaction evidence="1">
        <text>a 2'-deoxyribonucleoside 5'-phosphate + H2O = a 2'-deoxyribonucleoside + phosphate</text>
        <dbReference type="Rhea" id="RHEA:36167"/>
        <dbReference type="ChEBI" id="CHEBI:15377"/>
        <dbReference type="ChEBI" id="CHEBI:18274"/>
        <dbReference type="ChEBI" id="CHEBI:43474"/>
        <dbReference type="ChEBI" id="CHEBI:65317"/>
        <dbReference type="EC" id="3.1.3.89"/>
    </reaction>
</comment>
<dbReference type="Pfam" id="PF01048">
    <property type="entry name" value="PNP_UDP_1"/>
    <property type="match status" value="1"/>
</dbReference>
<evidence type="ECO:0000256" key="7">
    <source>
        <dbReference type="ARBA" id="ARBA00022801"/>
    </source>
</evidence>